<comment type="caution">
    <text evidence="5">The sequence shown here is derived from an EMBL/GenBank/DDBJ whole genome shotgun (WGS) entry which is preliminary data.</text>
</comment>
<protein>
    <submittedName>
        <fullName evidence="5">Transcriptional regulator sdnM</fullName>
    </submittedName>
</protein>
<proteinExistence type="inferred from homology"/>
<dbReference type="InterPro" id="IPR023213">
    <property type="entry name" value="CAT-like_dom_sf"/>
</dbReference>
<feature type="non-terminal residue" evidence="5">
    <location>
        <position position="480"/>
    </location>
</feature>
<keyword evidence="3" id="KW-0808">Transferase</keyword>
<sequence length="480" mass="52354">METLKQLTGAAPGRKQPAKVATDDIYPVHMLDDTKTLRGIVVAWTFRFNDVLDPEKLHGSLARLLEIGDWRKVGGRLRLKDDGQLEIHVPTPFTPSRPAITYTHQTLSTNIDDHPLAQRLPKATDGPSIQAGPPDFQVFAAADNAPATLDDFLYSDRPQLSLHITSFNDATLVALLWPHTLMDAMGQQALLKGWSLVLAGREAEVLPLLGARVDAMSASVGEEGEGYRMAGKALKGWRMLKFGLRFGWGVVWGAAPETRSIFLPGSTVANLRLQAQRDIEKDAFVSDNDILTAWATRAIASSVPQARPVTVLNVVNARLRLPSLLDAPGVFVQNMAVPAFTCLSADTVAARSLGTIALENRRQLMEQASRSQIVAFLQWLQGKPKAEQDPSFVCGETDAILIPVTNWERANFYQAIDFSAAVVKPGYVGERNNPPGSIVYHHASSMRVSAAVRNVLVVVGKDFGGGYWMTGIFSPATWAK</sequence>
<dbReference type="PANTHER" id="PTHR31896:SF69">
    <property type="entry name" value="FAMILY REGULATORY PROTEIN, PUTATIVE (AFU_ORTHOLOGUE AFUA_3G14730)-RELATED"/>
    <property type="match status" value="1"/>
</dbReference>
<accession>A0A8T9C762</accession>
<comment type="pathway">
    <text evidence="1">Secondary metabolite biosynthesis.</text>
</comment>
<dbReference type="Proteomes" id="UP000469558">
    <property type="component" value="Unassembled WGS sequence"/>
</dbReference>
<evidence type="ECO:0000313" key="6">
    <source>
        <dbReference type="Proteomes" id="UP000469558"/>
    </source>
</evidence>
<dbReference type="OrthoDB" id="21502at2759"/>
<organism evidence="5 6">
    <name type="scientific">Lachnellula suecica</name>
    <dbReference type="NCBI Taxonomy" id="602035"/>
    <lineage>
        <taxon>Eukaryota</taxon>
        <taxon>Fungi</taxon>
        <taxon>Dikarya</taxon>
        <taxon>Ascomycota</taxon>
        <taxon>Pezizomycotina</taxon>
        <taxon>Leotiomycetes</taxon>
        <taxon>Helotiales</taxon>
        <taxon>Lachnaceae</taxon>
        <taxon>Lachnellula</taxon>
    </lineage>
</organism>
<dbReference type="Gene3D" id="3.30.559.10">
    <property type="entry name" value="Chloramphenicol acetyltransferase-like domain"/>
    <property type="match status" value="2"/>
</dbReference>
<evidence type="ECO:0000256" key="2">
    <source>
        <dbReference type="ARBA" id="ARBA00009861"/>
    </source>
</evidence>
<dbReference type="InterPro" id="IPR051283">
    <property type="entry name" value="Sec_Metabolite_Acyltrans"/>
</dbReference>
<gene>
    <name evidence="5" type="primary">sdnM_0</name>
    <name evidence="5" type="ORF">LSUE1_G004340</name>
</gene>
<dbReference type="EMBL" id="QGMK01000589">
    <property type="protein sequence ID" value="TVY80892.1"/>
    <property type="molecule type" value="Genomic_DNA"/>
</dbReference>
<evidence type="ECO:0000256" key="4">
    <source>
        <dbReference type="ARBA" id="ARBA00023315"/>
    </source>
</evidence>
<evidence type="ECO:0000256" key="3">
    <source>
        <dbReference type="ARBA" id="ARBA00022679"/>
    </source>
</evidence>
<dbReference type="AlphaFoldDB" id="A0A8T9C762"/>
<comment type="similarity">
    <text evidence="2">Belongs to the plant acyltransferase family.</text>
</comment>
<evidence type="ECO:0000256" key="1">
    <source>
        <dbReference type="ARBA" id="ARBA00005179"/>
    </source>
</evidence>
<keyword evidence="4" id="KW-0012">Acyltransferase</keyword>
<keyword evidence="6" id="KW-1185">Reference proteome</keyword>
<evidence type="ECO:0000313" key="5">
    <source>
        <dbReference type="EMBL" id="TVY80892.1"/>
    </source>
</evidence>
<dbReference type="PANTHER" id="PTHR31896">
    <property type="entry name" value="FAMILY REGULATORY PROTEIN, PUTATIVE (AFU_ORTHOLOGUE AFUA_3G14730)-RELATED"/>
    <property type="match status" value="1"/>
</dbReference>
<reference evidence="5 6" key="1">
    <citation type="submission" date="2018-05" db="EMBL/GenBank/DDBJ databases">
        <title>Genome sequencing and assembly of the regulated plant pathogen Lachnellula willkommii and related sister species for the development of diagnostic species identification markers.</title>
        <authorList>
            <person name="Giroux E."/>
            <person name="Bilodeau G."/>
        </authorList>
    </citation>
    <scope>NUCLEOTIDE SEQUENCE [LARGE SCALE GENOMIC DNA]</scope>
    <source>
        <strain evidence="5 6">CBS 268.59</strain>
    </source>
</reference>
<dbReference type="GO" id="GO:0016746">
    <property type="term" value="F:acyltransferase activity"/>
    <property type="evidence" value="ECO:0007669"/>
    <property type="project" value="UniProtKB-KW"/>
</dbReference>
<name>A0A8T9C762_9HELO</name>